<dbReference type="AlphaFoldDB" id="A0A4Z0GX97"/>
<name>A0A4Z0GX97_9BACI</name>
<feature type="transmembrane region" description="Helical" evidence="1">
    <location>
        <begin position="154"/>
        <end position="177"/>
    </location>
</feature>
<sequence>MATSALKAQEFWFFVVCLLLGGLAELSFFHAPVGVSYLLFITGFYLVFFVRYRSFTFRQRRMGLLMMVVILILASNYFFYDVLVFNLLNAVAIPVLVLAHLVLITKPSYIRWDRPFFLIRMIVTVFGSFVYNTGFMKRLYNRMFKQVDNKNSDVVKKVMLGLLIGLPLLSVIVGLLMQADEAFGNLLSVFPHWLNGLEMNEAMARTILALVIGFLFFGVLQILPREETKTLPEWKKGEKYDGIVSLTVLILLNVVYALFTAVQFSYFFGGELYGGMSYSEYARRGFFELVIVSLVNLTVLVIMLSINRPEGRKVDRTLRGMYSLLIVFSGILLVSAFQRLMLYEAEYGYTMARVLPHVFMVFLLVIFIYTGIRVWIDHLSLLHFYLLTALVFYAGLNAVNVEAWIVDRNLDRFEETGKLDVRYLSSLGYTGIDGLLDVYEQHPDMDSLQSILIEDRKNYTVTDEWEDSWQSFNITKYEVTKRLENWHP</sequence>
<keyword evidence="1" id="KW-0472">Membrane</keyword>
<dbReference type="STRING" id="192814.GCA_900166575_03719"/>
<feature type="transmembrane region" description="Helical" evidence="1">
    <location>
        <begin position="243"/>
        <end position="266"/>
    </location>
</feature>
<feature type="transmembrane region" description="Helical" evidence="1">
    <location>
        <begin position="64"/>
        <end position="80"/>
    </location>
</feature>
<protein>
    <submittedName>
        <fullName evidence="2">DUF4173 domain-containing protein</fullName>
    </submittedName>
</protein>
<feature type="transmembrane region" description="Helical" evidence="1">
    <location>
        <begin position="12"/>
        <end position="29"/>
    </location>
</feature>
<feature type="transmembrane region" description="Helical" evidence="1">
    <location>
        <begin position="382"/>
        <end position="405"/>
    </location>
</feature>
<keyword evidence="1" id="KW-1133">Transmembrane helix</keyword>
<gene>
    <name evidence="2" type="ORF">E4663_14755</name>
</gene>
<dbReference type="RefSeq" id="WP_135328189.1">
    <property type="nucleotide sequence ID" value="NZ_SRJC01000004.1"/>
</dbReference>
<feature type="transmembrane region" description="Helical" evidence="1">
    <location>
        <begin position="116"/>
        <end position="134"/>
    </location>
</feature>
<dbReference type="EMBL" id="SRJC01000004">
    <property type="protein sequence ID" value="TGB01892.1"/>
    <property type="molecule type" value="Genomic_DNA"/>
</dbReference>
<feature type="transmembrane region" description="Helical" evidence="1">
    <location>
        <begin position="202"/>
        <end position="223"/>
    </location>
</feature>
<evidence type="ECO:0000256" key="1">
    <source>
        <dbReference type="SAM" id="Phobius"/>
    </source>
</evidence>
<feature type="transmembrane region" description="Helical" evidence="1">
    <location>
        <begin position="35"/>
        <end position="52"/>
    </location>
</feature>
<keyword evidence="3" id="KW-1185">Reference proteome</keyword>
<reference evidence="2 3" key="1">
    <citation type="journal article" date="2003" name="Int. J. Syst. Evol. Microbiol.">
        <title>Halobacillus salinus sp. nov., isolated from a salt lake on the coast of the East Sea in Korea.</title>
        <authorList>
            <person name="Yoon J.H."/>
            <person name="Kang K.H."/>
            <person name="Park Y.H."/>
        </authorList>
    </citation>
    <scope>NUCLEOTIDE SEQUENCE [LARGE SCALE GENOMIC DNA]</scope>
    <source>
        <strain evidence="2 3">HSL-3</strain>
    </source>
</reference>
<dbReference type="Pfam" id="PF13687">
    <property type="entry name" value="DUF4153"/>
    <property type="match status" value="1"/>
</dbReference>
<feature type="transmembrane region" description="Helical" evidence="1">
    <location>
        <begin position="321"/>
        <end position="342"/>
    </location>
</feature>
<feature type="transmembrane region" description="Helical" evidence="1">
    <location>
        <begin position="286"/>
        <end position="306"/>
    </location>
</feature>
<keyword evidence="1" id="KW-0812">Transmembrane</keyword>
<evidence type="ECO:0000313" key="2">
    <source>
        <dbReference type="EMBL" id="TGB01892.1"/>
    </source>
</evidence>
<dbReference type="InterPro" id="IPR025291">
    <property type="entry name" value="DUF4153"/>
</dbReference>
<evidence type="ECO:0000313" key="3">
    <source>
        <dbReference type="Proteomes" id="UP000297982"/>
    </source>
</evidence>
<proteinExistence type="predicted"/>
<comment type="caution">
    <text evidence="2">The sequence shown here is derived from an EMBL/GenBank/DDBJ whole genome shotgun (WGS) entry which is preliminary data.</text>
</comment>
<feature type="transmembrane region" description="Helical" evidence="1">
    <location>
        <begin position="354"/>
        <end position="376"/>
    </location>
</feature>
<organism evidence="2 3">
    <name type="scientific">Halobacillus salinus</name>
    <dbReference type="NCBI Taxonomy" id="192814"/>
    <lineage>
        <taxon>Bacteria</taxon>
        <taxon>Bacillati</taxon>
        <taxon>Bacillota</taxon>
        <taxon>Bacilli</taxon>
        <taxon>Bacillales</taxon>
        <taxon>Bacillaceae</taxon>
        <taxon>Halobacillus</taxon>
    </lineage>
</organism>
<dbReference type="Proteomes" id="UP000297982">
    <property type="component" value="Unassembled WGS sequence"/>
</dbReference>
<accession>A0A4Z0GX97</accession>